<evidence type="ECO:0000256" key="3">
    <source>
        <dbReference type="ARBA" id="ARBA00023244"/>
    </source>
</evidence>
<keyword evidence="2 4" id="KW-0560">Oxidoreductase</keyword>
<comment type="similarity">
    <text evidence="4">Belongs to the glutamyl-tRNA reductase family.</text>
</comment>
<keyword evidence="3 4" id="KW-0627">Porphyrin biosynthesis</keyword>
<dbReference type="Proteomes" id="UP001243717">
    <property type="component" value="Unassembled WGS sequence"/>
</dbReference>
<evidence type="ECO:0000259" key="6">
    <source>
        <dbReference type="Pfam" id="PF05201"/>
    </source>
</evidence>
<comment type="catalytic activity">
    <reaction evidence="4">
        <text>(S)-4-amino-5-oxopentanoate + tRNA(Glu) + NADP(+) = L-glutamyl-tRNA(Glu) + NADPH + H(+)</text>
        <dbReference type="Rhea" id="RHEA:12344"/>
        <dbReference type="Rhea" id="RHEA-COMP:9663"/>
        <dbReference type="Rhea" id="RHEA-COMP:9680"/>
        <dbReference type="ChEBI" id="CHEBI:15378"/>
        <dbReference type="ChEBI" id="CHEBI:57501"/>
        <dbReference type="ChEBI" id="CHEBI:57783"/>
        <dbReference type="ChEBI" id="CHEBI:58349"/>
        <dbReference type="ChEBI" id="CHEBI:78442"/>
        <dbReference type="ChEBI" id="CHEBI:78520"/>
        <dbReference type="EC" id="1.2.1.70"/>
    </reaction>
</comment>
<proteinExistence type="inferred from homology"/>
<dbReference type="PROSITE" id="PS00747">
    <property type="entry name" value="GLUTR"/>
    <property type="match status" value="1"/>
</dbReference>
<sequence length="349" mass="39228">MSDVLQSLFVLGTSHHATPLDVRERFALTQPQALELQQRLHGHEGIRECLVLNTCNRLEIYGLADRIERVDEIRELFCEKQNVPIELFQQYAYSHNNLEALQHVLEVSTGLDSQMVGETEILGQLKQAYTKARDAKCTGNVLNRLFEKSFQAAKAARSQTGITRGQISIGNVAVDLASRIFGQLSKSRVLLLGSGEVGEKTAQALKSRGADDIAVSSRTFENAHKLAHELGGSAIDFEDFKAQLEHFDIVICSTAAPGTILDRSIIAQSMKRRPERPCFLIDLALPRDIDPAVEDIENVYLYNLDDLSTIANENLTARKAEIDNAREILKKHAWNLWLQLRRRELMRNI</sequence>
<accession>A0ABU1AMJ8</accession>
<dbReference type="HAMAP" id="MF_00087">
    <property type="entry name" value="Glu_tRNA_reductase"/>
    <property type="match status" value="1"/>
</dbReference>
<dbReference type="NCBIfam" id="TIGR01035">
    <property type="entry name" value="hemA"/>
    <property type="match status" value="1"/>
</dbReference>
<comment type="domain">
    <text evidence="4">Possesses an unusual extended V-shaped dimeric structure with each monomer consisting of three distinct domains arranged along a curved 'spinal' alpha-helix. The N-terminal catalytic domain specifically recognizes the glutamate moiety of the substrate. The second domain is the NADPH-binding domain, and the third C-terminal domain is responsible for dimerization.</text>
</comment>
<dbReference type="Pfam" id="PF01488">
    <property type="entry name" value="Shikimate_DH"/>
    <property type="match status" value="1"/>
</dbReference>
<evidence type="ECO:0000313" key="7">
    <source>
        <dbReference type="EMBL" id="MDQ8194991.1"/>
    </source>
</evidence>
<comment type="caution">
    <text evidence="7">The sequence shown here is derived from an EMBL/GenBank/DDBJ whole genome shotgun (WGS) entry which is preliminary data.</text>
</comment>
<keyword evidence="1 4" id="KW-0521">NADP</keyword>
<dbReference type="PANTHER" id="PTHR43013:SF1">
    <property type="entry name" value="GLUTAMYL-TRNA REDUCTASE"/>
    <property type="match status" value="1"/>
</dbReference>
<dbReference type="CDD" id="cd05213">
    <property type="entry name" value="NAD_bind_Glutamyl_tRNA_reduct"/>
    <property type="match status" value="1"/>
</dbReference>
<comment type="miscellaneous">
    <text evidence="4">During catalysis, the active site Cys acts as a nucleophile attacking the alpha-carbonyl group of tRNA-bound glutamate with the formation of a thioester intermediate between enzyme and glutamate, and the concomitant release of tRNA(Glu). The thioester intermediate is finally reduced by direct hydride transfer from NADPH, to form the product GSA.</text>
</comment>
<evidence type="ECO:0000256" key="4">
    <source>
        <dbReference type="HAMAP-Rule" id="MF_00087"/>
    </source>
</evidence>
<dbReference type="Gene3D" id="3.30.460.30">
    <property type="entry name" value="Glutamyl-tRNA reductase, N-terminal domain"/>
    <property type="match status" value="1"/>
</dbReference>
<feature type="domain" description="Quinate/shikimate 5-dehydrogenase/glutamyl-tRNA reductase" evidence="5">
    <location>
        <begin position="175"/>
        <end position="310"/>
    </location>
</feature>
<dbReference type="InterPro" id="IPR036291">
    <property type="entry name" value="NAD(P)-bd_dom_sf"/>
</dbReference>
<dbReference type="PIRSF" id="PIRSF000445">
    <property type="entry name" value="4pyrrol_synth_GluRdtase"/>
    <property type="match status" value="1"/>
</dbReference>
<keyword evidence="8" id="KW-1185">Reference proteome</keyword>
<dbReference type="EMBL" id="JARXIC010000016">
    <property type="protein sequence ID" value="MDQ8194991.1"/>
    <property type="molecule type" value="Genomic_DNA"/>
</dbReference>
<comment type="function">
    <text evidence="4">Catalyzes the NADPH-dependent reduction of glutamyl-tRNA(Glu) to glutamate 1-semialdehyde (GSA).</text>
</comment>
<organism evidence="7 8">
    <name type="scientific">Thalassobacterium sedimentorum</name>
    <dbReference type="NCBI Taxonomy" id="3041258"/>
    <lineage>
        <taxon>Bacteria</taxon>
        <taxon>Pseudomonadati</taxon>
        <taxon>Verrucomicrobiota</taxon>
        <taxon>Opitutia</taxon>
        <taxon>Puniceicoccales</taxon>
        <taxon>Coraliomargaritaceae</taxon>
        <taxon>Thalassobacterium</taxon>
    </lineage>
</organism>
<gene>
    <name evidence="4 7" type="primary">hemA</name>
    <name evidence="7" type="ORF">QEH59_11180</name>
</gene>
<feature type="active site" description="Nucleophile" evidence="4">
    <location>
        <position position="55"/>
    </location>
</feature>
<feature type="binding site" evidence="4">
    <location>
        <begin position="54"/>
        <end position="57"/>
    </location>
    <ligand>
        <name>substrate</name>
    </ligand>
</feature>
<name>A0ABU1AMJ8_9BACT</name>
<feature type="domain" description="Glutamyl-tRNA reductase N-terminal" evidence="6">
    <location>
        <begin position="11"/>
        <end position="160"/>
    </location>
</feature>
<dbReference type="Pfam" id="PF05201">
    <property type="entry name" value="GlutR_N"/>
    <property type="match status" value="1"/>
</dbReference>
<dbReference type="InterPro" id="IPR018214">
    <property type="entry name" value="GluRdtase_CS"/>
</dbReference>
<feature type="site" description="Important for activity" evidence="4">
    <location>
        <position position="103"/>
    </location>
</feature>
<feature type="binding site" evidence="4">
    <location>
        <position position="124"/>
    </location>
    <ligand>
        <name>substrate</name>
    </ligand>
</feature>
<evidence type="ECO:0000313" key="8">
    <source>
        <dbReference type="Proteomes" id="UP001243717"/>
    </source>
</evidence>
<dbReference type="GO" id="GO:0008883">
    <property type="term" value="F:glutamyl-tRNA reductase activity"/>
    <property type="evidence" value="ECO:0007669"/>
    <property type="project" value="UniProtKB-EC"/>
</dbReference>
<dbReference type="SUPFAM" id="SSF51735">
    <property type="entry name" value="NAD(P)-binding Rossmann-fold domains"/>
    <property type="match status" value="1"/>
</dbReference>
<feature type="binding site" evidence="4">
    <location>
        <begin position="193"/>
        <end position="198"/>
    </location>
    <ligand>
        <name>NADP(+)</name>
        <dbReference type="ChEBI" id="CHEBI:58349"/>
    </ligand>
</feature>
<feature type="binding site" evidence="4">
    <location>
        <begin position="118"/>
        <end position="120"/>
    </location>
    <ligand>
        <name>substrate</name>
    </ligand>
</feature>
<evidence type="ECO:0000259" key="5">
    <source>
        <dbReference type="Pfam" id="PF01488"/>
    </source>
</evidence>
<dbReference type="Gene3D" id="3.40.50.720">
    <property type="entry name" value="NAD(P)-binding Rossmann-like Domain"/>
    <property type="match status" value="1"/>
</dbReference>
<protein>
    <recommendedName>
        <fullName evidence="4">Glutamyl-tRNA reductase</fullName>
        <shortName evidence="4">GluTR</shortName>
        <ecNumber evidence="4">1.2.1.70</ecNumber>
    </recommendedName>
</protein>
<dbReference type="SUPFAM" id="SSF69742">
    <property type="entry name" value="Glutamyl tRNA-reductase catalytic, N-terminal domain"/>
    <property type="match status" value="1"/>
</dbReference>
<dbReference type="InterPro" id="IPR015895">
    <property type="entry name" value="4pyrrol_synth_GluRdtase_N"/>
</dbReference>
<feature type="binding site" evidence="4">
    <location>
        <position position="113"/>
    </location>
    <ligand>
        <name>substrate</name>
    </ligand>
</feature>
<dbReference type="InterPro" id="IPR006151">
    <property type="entry name" value="Shikm_DH/Glu-tRNA_Rdtase"/>
</dbReference>
<dbReference type="PANTHER" id="PTHR43013">
    <property type="entry name" value="GLUTAMYL-TRNA REDUCTASE"/>
    <property type="match status" value="1"/>
</dbReference>
<comment type="pathway">
    <text evidence="4">Porphyrin-containing compound metabolism; protoporphyrin-IX biosynthesis; 5-aminolevulinate from L-glutamyl-tRNA(Glu): step 1/2.</text>
</comment>
<reference evidence="7 8" key="1">
    <citation type="submission" date="2023-04" db="EMBL/GenBank/DDBJ databases">
        <title>A novel bacteria isolated from coastal sediment.</title>
        <authorList>
            <person name="Liu X.-J."/>
            <person name="Du Z.-J."/>
        </authorList>
    </citation>
    <scope>NUCLEOTIDE SEQUENCE [LARGE SCALE GENOMIC DNA]</scope>
    <source>
        <strain evidence="7 8">SDUM461004</strain>
    </source>
</reference>
<comment type="subunit">
    <text evidence="4">Homodimer.</text>
</comment>
<evidence type="ECO:0000256" key="2">
    <source>
        <dbReference type="ARBA" id="ARBA00023002"/>
    </source>
</evidence>
<evidence type="ECO:0000256" key="1">
    <source>
        <dbReference type="ARBA" id="ARBA00022857"/>
    </source>
</evidence>
<dbReference type="RefSeq" id="WP_308985451.1">
    <property type="nucleotide sequence ID" value="NZ_JARXIC010000016.1"/>
</dbReference>
<dbReference type="InterPro" id="IPR036343">
    <property type="entry name" value="GluRdtase_N_sf"/>
</dbReference>
<dbReference type="InterPro" id="IPR000343">
    <property type="entry name" value="4pyrrol_synth_GluRdtase"/>
</dbReference>
<dbReference type="EC" id="1.2.1.70" evidence="4"/>